<dbReference type="AlphaFoldDB" id="A0A3E3DUZ0"/>
<name>A0A3E3DUZ0_9FIRM</name>
<feature type="transmembrane region" description="Helical" evidence="1">
    <location>
        <begin position="93"/>
        <end position="112"/>
    </location>
</feature>
<sequence>MKTSKLVIGIISIVLFLFIAMQSCVAGLGNAMADNGEVSGTSGLILAIAMLVSGIVAIATRNNEKAGGSIVCAVFYILAGIIGFTTSGSYTDLNIWAGLSMIFGLLFVFFIFKQKKNGKNE</sequence>
<reference evidence="2 3" key="1">
    <citation type="submission" date="2018-08" db="EMBL/GenBank/DDBJ databases">
        <title>A genome reference for cultivated species of the human gut microbiota.</title>
        <authorList>
            <person name="Zou Y."/>
            <person name="Xue W."/>
            <person name="Luo G."/>
        </authorList>
    </citation>
    <scope>NUCLEOTIDE SEQUENCE [LARGE SCALE GENOMIC DNA]</scope>
    <source>
        <strain evidence="2 3">AM25-6</strain>
    </source>
</reference>
<comment type="caution">
    <text evidence="2">The sequence shown here is derived from an EMBL/GenBank/DDBJ whole genome shotgun (WGS) entry which is preliminary data.</text>
</comment>
<keyword evidence="1" id="KW-0812">Transmembrane</keyword>
<dbReference type="Proteomes" id="UP000261212">
    <property type="component" value="Unassembled WGS sequence"/>
</dbReference>
<gene>
    <name evidence="2" type="ORF">DW687_11675</name>
</gene>
<evidence type="ECO:0000313" key="2">
    <source>
        <dbReference type="EMBL" id="RGD72896.1"/>
    </source>
</evidence>
<dbReference type="RefSeq" id="WP_117532832.1">
    <property type="nucleotide sequence ID" value="NZ_QUSM01000009.1"/>
</dbReference>
<dbReference type="EMBL" id="QUSM01000009">
    <property type="protein sequence ID" value="RGD72896.1"/>
    <property type="molecule type" value="Genomic_DNA"/>
</dbReference>
<proteinExistence type="predicted"/>
<feature type="transmembrane region" description="Helical" evidence="1">
    <location>
        <begin position="43"/>
        <end position="60"/>
    </location>
</feature>
<organism evidence="2 3">
    <name type="scientific">Anaerofustis stercorihominis</name>
    <dbReference type="NCBI Taxonomy" id="214853"/>
    <lineage>
        <taxon>Bacteria</taxon>
        <taxon>Bacillati</taxon>
        <taxon>Bacillota</taxon>
        <taxon>Clostridia</taxon>
        <taxon>Eubacteriales</taxon>
        <taxon>Eubacteriaceae</taxon>
        <taxon>Anaerofustis</taxon>
    </lineage>
</organism>
<protein>
    <recommendedName>
        <fullName evidence="4">Lipoprotein</fullName>
    </recommendedName>
</protein>
<keyword evidence="1" id="KW-1133">Transmembrane helix</keyword>
<evidence type="ECO:0008006" key="4">
    <source>
        <dbReference type="Google" id="ProtNLM"/>
    </source>
</evidence>
<accession>A0A3E3DUZ0</accession>
<dbReference type="PROSITE" id="PS51257">
    <property type="entry name" value="PROKAR_LIPOPROTEIN"/>
    <property type="match status" value="1"/>
</dbReference>
<evidence type="ECO:0000313" key="3">
    <source>
        <dbReference type="Proteomes" id="UP000261212"/>
    </source>
</evidence>
<keyword evidence="1" id="KW-0472">Membrane</keyword>
<evidence type="ECO:0000256" key="1">
    <source>
        <dbReference type="SAM" id="Phobius"/>
    </source>
</evidence>
<feature type="transmembrane region" description="Helical" evidence="1">
    <location>
        <begin position="67"/>
        <end position="87"/>
    </location>
</feature>